<dbReference type="EMBL" id="AUPC02000091">
    <property type="protein sequence ID" value="POG72764.1"/>
    <property type="molecule type" value="Genomic_DNA"/>
</dbReference>
<keyword evidence="3" id="KW-1185">Reference proteome</keyword>
<comment type="caution">
    <text evidence="2">The sequence shown here is derived from an EMBL/GenBank/DDBJ whole genome shotgun (WGS) entry which is preliminary data.</text>
</comment>
<feature type="transmembrane region" description="Helical" evidence="1">
    <location>
        <begin position="45"/>
        <end position="70"/>
    </location>
</feature>
<evidence type="ECO:0000313" key="2">
    <source>
        <dbReference type="EMBL" id="POG72764.1"/>
    </source>
</evidence>
<accession>A0A2P4Q579</accession>
<reference evidence="2 3" key="1">
    <citation type="journal article" date="2013" name="Proc. Natl. Acad. Sci. U.S.A.">
        <title>Genome of an arbuscular mycorrhizal fungus provides insight into the oldest plant symbiosis.</title>
        <authorList>
            <person name="Tisserant E."/>
            <person name="Malbreil M."/>
            <person name="Kuo A."/>
            <person name="Kohler A."/>
            <person name="Symeonidi A."/>
            <person name="Balestrini R."/>
            <person name="Charron P."/>
            <person name="Duensing N."/>
            <person name="Frei Dit Frey N."/>
            <person name="Gianinazzi-Pearson V."/>
            <person name="Gilbert L.B."/>
            <person name="Handa Y."/>
            <person name="Herr J.R."/>
            <person name="Hijri M."/>
            <person name="Koul R."/>
            <person name="Kawaguchi M."/>
            <person name="Krajinski F."/>
            <person name="Lammers P.J."/>
            <person name="Masclaux F.G."/>
            <person name="Murat C."/>
            <person name="Morin E."/>
            <person name="Ndikumana S."/>
            <person name="Pagni M."/>
            <person name="Petitpierre D."/>
            <person name="Requena N."/>
            <person name="Rosikiewicz P."/>
            <person name="Riley R."/>
            <person name="Saito K."/>
            <person name="San Clemente H."/>
            <person name="Shapiro H."/>
            <person name="van Tuinen D."/>
            <person name="Becard G."/>
            <person name="Bonfante P."/>
            <person name="Paszkowski U."/>
            <person name="Shachar-Hill Y.Y."/>
            <person name="Tuskan G.A."/>
            <person name="Young P.W."/>
            <person name="Sanders I.R."/>
            <person name="Henrissat B."/>
            <person name="Rensing S.A."/>
            <person name="Grigoriev I.V."/>
            <person name="Corradi N."/>
            <person name="Roux C."/>
            <person name="Martin F."/>
        </authorList>
    </citation>
    <scope>NUCLEOTIDE SEQUENCE [LARGE SCALE GENOMIC DNA]</scope>
    <source>
        <strain evidence="2 3">DAOM 197198</strain>
    </source>
</reference>
<proteinExistence type="predicted"/>
<evidence type="ECO:0000256" key="1">
    <source>
        <dbReference type="SAM" id="Phobius"/>
    </source>
</evidence>
<evidence type="ECO:0000313" key="3">
    <source>
        <dbReference type="Proteomes" id="UP000018888"/>
    </source>
</evidence>
<keyword evidence="1" id="KW-0812">Transmembrane</keyword>
<keyword evidence="1" id="KW-0472">Membrane</keyword>
<keyword evidence="1" id="KW-1133">Transmembrane helix</keyword>
<feature type="transmembrane region" description="Helical" evidence="1">
    <location>
        <begin position="16"/>
        <end position="33"/>
    </location>
</feature>
<dbReference type="Proteomes" id="UP000018888">
    <property type="component" value="Unassembled WGS sequence"/>
</dbReference>
<dbReference type="AlphaFoldDB" id="A0A2P4Q579"/>
<name>A0A2P4Q579_RHIID</name>
<organism evidence="2 3">
    <name type="scientific">Rhizophagus irregularis (strain DAOM 181602 / DAOM 197198 / MUCL 43194)</name>
    <name type="common">Arbuscular mycorrhizal fungus</name>
    <name type="synonym">Glomus intraradices</name>
    <dbReference type="NCBI Taxonomy" id="747089"/>
    <lineage>
        <taxon>Eukaryota</taxon>
        <taxon>Fungi</taxon>
        <taxon>Fungi incertae sedis</taxon>
        <taxon>Mucoromycota</taxon>
        <taxon>Glomeromycotina</taxon>
        <taxon>Glomeromycetes</taxon>
        <taxon>Glomerales</taxon>
        <taxon>Glomeraceae</taxon>
        <taxon>Rhizophagus</taxon>
    </lineage>
</organism>
<protein>
    <submittedName>
        <fullName evidence="2">Uncharacterized protein</fullName>
    </submittedName>
</protein>
<sequence>MHCHHSHNTCKQLKNAYKMEFMLVLLVIIVVRVNGKEQDINVQSALITICALNVSQFLICFITCNIIFWYF</sequence>
<reference evidence="2 3" key="2">
    <citation type="journal article" date="2018" name="New Phytol.">
        <title>High intraspecific genome diversity in the model arbuscular mycorrhizal symbiont Rhizophagus irregularis.</title>
        <authorList>
            <person name="Chen E.C.H."/>
            <person name="Morin E."/>
            <person name="Beaudet D."/>
            <person name="Noel J."/>
            <person name="Yildirir G."/>
            <person name="Ndikumana S."/>
            <person name="Charron P."/>
            <person name="St-Onge C."/>
            <person name="Giorgi J."/>
            <person name="Kruger M."/>
            <person name="Marton T."/>
            <person name="Ropars J."/>
            <person name="Grigoriev I.V."/>
            <person name="Hainaut M."/>
            <person name="Henrissat B."/>
            <person name="Roux C."/>
            <person name="Martin F."/>
            <person name="Corradi N."/>
        </authorList>
    </citation>
    <scope>NUCLEOTIDE SEQUENCE [LARGE SCALE GENOMIC DNA]</scope>
    <source>
        <strain evidence="2 3">DAOM 197198</strain>
    </source>
</reference>
<gene>
    <name evidence="2" type="ORF">GLOIN_2v1592050</name>
</gene>